<dbReference type="AlphaFoldDB" id="A0A4V5NIM9"/>
<protein>
    <submittedName>
        <fullName evidence="2">Uncharacterized protein</fullName>
    </submittedName>
</protein>
<evidence type="ECO:0000313" key="2">
    <source>
        <dbReference type="EMBL" id="TKA82649.1"/>
    </source>
</evidence>
<organism evidence="2 3">
    <name type="scientific">Friedmanniomyces simplex</name>
    <dbReference type="NCBI Taxonomy" id="329884"/>
    <lineage>
        <taxon>Eukaryota</taxon>
        <taxon>Fungi</taxon>
        <taxon>Dikarya</taxon>
        <taxon>Ascomycota</taxon>
        <taxon>Pezizomycotina</taxon>
        <taxon>Dothideomycetes</taxon>
        <taxon>Dothideomycetidae</taxon>
        <taxon>Mycosphaerellales</taxon>
        <taxon>Teratosphaeriaceae</taxon>
        <taxon>Friedmanniomyces</taxon>
    </lineage>
</organism>
<name>A0A4V5NIM9_9PEZI</name>
<feature type="compositionally biased region" description="Polar residues" evidence="1">
    <location>
        <begin position="53"/>
        <end position="67"/>
    </location>
</feature>
<dbReference type="OrthoDB" id="3864995at2759"/>
<feature type="compositionally biased region" description="Basic and acidic residues" evidence="1">
    <location>
        <begin position="1"/>
        <end position="17"/>
    </location>
</feature>
<evidence type="ECO:0000313" key="3">
    <source>
        <dbReference type="Proteomes" id="UP000309340"/>
    </source>
</evidence>
<proteinExistence type="predicted"/>
<keyword evidence="3" id="KW-1185">Reference proteome</keyword>
<evidence type="ECO:0000256" key="1">
    <source>
        <dbReference type="SAM" id="MobiDB-lite"/>
    </source>
</evidence>
<reference evidence="2 3" key="1">
    <citation type="submission" date="2017-03" db="EMBL/GenBank/DDBJ databases">
        <title>Genomes of endolithic fungi from Antarctica.</title>
        <authorList>
            <person name="Coleine C."/>
            <person name="Masonjones S."/>
            <person name="Stajich J.E."/>
        </authorList>
    </citation>
    <scope>NUCLEOTIDE SEQUENCE [LARGE SCALE GENOMIC DNA]</scope>
    <source>
        <strain evidence="2 3">CCFEE 5184</strain>
    </source>
</reference>
<comment type="caution">
    <text evidence="2">The sequence shown here is derived from an EMBL/GenBank/DDBJ whole genome shotgun (WGS) entry which is preliminary data.</text>
</comment>
<gene>
    <name evidence="2" type="ORF">B0A55_00747</name>
</gene>
<dbReference type="Proteomes" id="UP000309340">
    <property type="component" value="Unassembled WGS sequence"/>
</dbReference>
<feature type="region of interest" description="Disordered" evidence="1">
    <location>
        <begin position="1"/>
        <end position="133"/>
    </location>
</feature>
<dbReference type="EMBL" id="NAJQ01000029">
    <property type="protein sequence ID" value="TKA82649.1"/>
    <property type="molecule type" value="Genomic_DNA"/>
</dbReference>
<sequence>MAFTKQADRPHPKDELANGKTRHLQELHAYSNTPFATFTEPFGPQPYSDDNELYQSRATTLHISQDTGGLPSASDKEQYRITTAPETTASSSSSWKRSTEPAPICTVRAPGKLGSAHSKKTFHARSVSRPEKPAELAPELFTLETRLMSLQETFHGVPPPGSSTSPAGGFFEISRDYRKDKDADGSESTIRFSNAADGRNVQLDLRADHMAPYLWVLWEGKPVARVKRVAVLRGWGITESIARVVTKGWKLEVSTH</sequence>
<accession>A0A4V5NIM9</accession>
<feature type="compositionally biased region" description="Low complexity" evidence="1">
    <location>
        <begin position="82"/>
        <end position="96"/>
    </location>
</feature>